<proteinExistence type="inferred from homology"/>
<dbReference type="PANTHER" id="PTHR47963">
    <property type="entry name" value="DEAD-BOX ATP-DEPENDENT RNA HELICASE 47, MITOCHONDRIAL"/>
    <property type="match status" value="1"/>
</dbReference>
<dbReference type="SMART" id="SM00487">
    <property type="entry name" value="DEXDc"/>
    <property type="match status" value="1"/>
</dbReference>
<keyword evidence="2" id="KW-0963">Cytoplasm</keyword>
<dbReference type="InterPro" id="IPR005580">
    <property type="entry name" value="DbpA/CsdA_RNA-bd_dom"/>
</dbReference>
<evidence type="ECO:0000256" key="12">
    <source>
        <dbReference type="RuleBase" id="RU000492"/>
    </source>
</evidence>
<dbReference type="PROSITE" id="PS51195">
    <property type="entry name" value="Q_MOTIF"/>
    <property type="match status" value="1"/>
</dbReference>
<dbReference type="GO" id="GO:0033592">
    <property type="term" value="F:RNA strand annealing activity"/>
    <property type="evidence" value="ECO:0007669"/>
    <property type="project" value="TreeGrafter"/>
</dbReference>
<dbReference type="CDD" id="cd18787">
    <property type="entry name" value="SF2_C_DEAD"/>
    <property type="match status" value="1"/>
</dbReference>
<dbReference type="EC" id="3.6.4.13" evidence="1"/>
<organism evidence="16 17">
    <name type="scientific">Thermoflexibacter ruber</name>
    <dbReference type="NCBI Taxonomy" id="1003"/>
    <lineage>
        <taxon>Bacteria</taxon>
        <taxon>Pseudomonadati</taxon>
        <taxon>Bacteroidota</taxon>
        <taxon>Cytophagia</taxon>
        <taxon>Cytophagales</taxon>
        <taxon>Thermoflexibacteraceae</taxon>
        <taxon>Thermoflexibacter</taxon>
    </lineage>
</organism>
<dbReference type="Gene3D" id="3.40.50.300">
    <property type="entry name" value="P-loop containing nucleotide triphosphate hydrolases"/>
    <property type="match status" value="2"/>
</dbReference>
<dbReference type="InterPro" id="IPR014001">
    <property type="entry name" value="Helicase_ATP-bd"/>
</dbReference>
<evidence type="ECO:0000256" key="3">
    <source>
        <dbReference type="ARBA" id="ARBA00022741"/>
    </source>
</evidence>
<dbReference type="FunFam" id="3.40.50.300:FF:000108">
    <property type="entry name" value="ATP-dependent RNA helicase RhlE"/>
    <property type="match status" value="1"/>
</dbReference>
<dbReference type="Pfam" id="PF03880">
    <property type="entry name" value="DbpA"/>
    <property type="match status" value="1"/>
</dbReference>
<dbReference type="GO" id="GO:0016787">
    <property type="term" value="F:hydrolase activity"/>
    <property type="evidence" value="ECO:0007669"/>
    <property type="project" value="UniProtKB-KW"/>
</dbReference>
<dbReference type="InterPro" id="IPR001650">
    <property type="entry name" value="Helicase_C-like"/>
</dbReference>
<dbReference type="Gene3D" id="3.30.70.330">
    <property type="match status" value="1"/>
</dbReference>
<dbReference type="InterPro" id="IPR050547">
    <property type="entry name" value="DEAD_box_RNA_helicases"/>
</dbReference>
<dbReference type="InterPro" id="IPR027417">
    <property type="entry name" value="P-loop_NTPase"/>
</dbReference>
<evidence type="ECO:0000256" key="11">
    <source>
        <dbReference type="PROSITE-ProRule" id="PRU00552"/>
    </source>
</evidence>
<feature type="domain" description="Helicase C-terminal" evidence="14">
    <location>
        <begin position="217"/>
        <end position="377"/>
    </location>
</feature>
<evidence type="ECO:0000256" key="8">
    <source>
        <dbReference type="ARBA" id="ARBA00038437"/>
    </source>
</evidence>
<comment type="catalytic activity">
    <reaction evidence="9">
        <text>ATP + H2O = ADP + phosphate + H(+)</text>
        <dbReference type="Rhea" id="RHEA:13065"/>
        <dbReference type="ChEBI" id="CHEBI:15377"/>
        <dbReference type="ChEBI" id="CHEBI:15378"/>
        <dbReference type="ChEBI" id="CHEBI:30616"/>
        <dbReference type="ChEBI" id="CHEBI:43474"/>
        <dbReference type="ChEBI" id="CHEBI:456216"/>
        <dbReference type="EC" id="3.6.4.13"/>
    </reaction>
</comment>
<dbReference type="InterPro" id="IPR011545">
    <property type="entry name" value="DEAD/DEAH_box_helicase_dom"/>
</dbReference>
<evidence type="ECO:0000256" key="4">
    <source>
        <dbReference type="ARBA" id="ARBA00022801"/>
    </source>
</evidence>
<keyword evidence="4 12" id="KW-0378">Hydrolase</keyword>
<keyword evidence="7" id="KW-0346">Stress response</keyword>
<dbReference type="InterPro" id="IPR000629">
    <property type="entry name" value="RNA-helicase_DEAD-box_CS"/>
</dbReference>
<evidence type="ECO:0000256" key="2">
    <source>
        <dbReference type="ARBA" id="ARBA00022490"/>
    </source>
</evidence>
<dbReference type="GO" id="GO:0005829">
    <property type="term" value="C:cytosol"/>
    <property type="evidence" value="ECO:0007669"/>
    <property type="project" value="TreeGrafter"/>
</dbReference>
<gene>
    <name evidence="16" type="ORF">SAMN04488541_101137</name>
</gene>
<dbReference type="PROSITE" id="PS51194">
    <property type="entry name" value="HELICASE_CTER"/>
    <property type="match status" value="1"/>
</dbReference>
<evidence type="ECO:0000256" key="7">
    <source>
        <dbReference type="ARBA" id="ARBA00023016"/>
    </source>
</evidence>
<dbReference type="InterPro" id="IPR057325">
    <property type="entry name" value="DeaD_dimer"/>
</dbReference>
<keyword evidence="3 12" id="KW-0547">Nucleotide-binding</keyword>
<feature type="domain" description="DEAD-box RNA helicase Q" evidence="15">
    <location>
        <begin position="4"/>
        <end position="32"/>
    </location>
</feature>
<dbReference type="SUPFAM" id="SSF52540">
    <property type="entry name" value="P-loop containing nucleoside triphosphate hydrolases"/>
    <property type="match status" value="1"/>
</dbReference>
<evidence type="ECO:0000256" key="6">
    <source>
        <dbReference type="ARBA" id="ARBA00022840"/>
    </source>
</evidence>
<dbReference type="GO" id="GO:0005524">
    <property type="term" value="F:ATP binding"/>
    <property type="evidence" value="ECO:0007669"/>
    <property type="project" value="UniProtKB-KW"/>
</dbReference>
<evidence type="ECO:0000259" key="13">
    <source>
        <dbReference type="PROSITE" id="PS51192"/>
    </source>
</evidence>
<accession>A0A1I2ETX4</accession>
<protein>
    <recommendedName>
        <fullName evidence="10">DEAD-box ATP-dependent RNA helicase RhpA</fullName>
        <ecNumber evidence="1">3.6.4.13</ecNumber>
    </recommendedName>
</protein>
<dbReference type="CDD" id="cd00268">
    <property type="entry name" value="DEADc"/>
    <property type="match status" value="1"/>
</dbReference>
<sequence>MENLTFEELGLSSEIMSAVSEMGFISATPIQSQAIPAALAGRDVLGQAQTGTGKTAAFGLPLLEKIDPTLKKPQAMVLCPTRELAVQVAEELKKFAKHIKGLHIVAIYGGDSMERQLRELRRGVQVIVGTPGRMIDHLGRNSFSTENIDTVVLDEADEMLNMGFVEDIEHIFEQLPEERQTLLFSATMSPPILALTKKYLNNPVNIKVAKNEVTSNSIAQYYFVVKGNQKIEVMARLIELHDLKLMLVFCNTKKQVDELVAQLQQKGLEAEGIHGDLKQSQRTNVMAKFRNSTVNILVATDVAARGIDVSNVDAVFNFDIPMDNEYYVHRIGRTGRAGKSGMSFSLITPREISKIKEIERYTKSTIEKGNIPSAKEIQTVRQQRFAGKLKEEIAKGELEKFLPVINELTKEGVEIQQIAAALVRMNLGEMRQLEELESNVAEVSQFNNMPKMTRLFINIGKKQRISKGDILGAIAGETGIKGKMIGEIEILEKFSFVEVPDSEVRRVIKIMDNNTIKGKRVNLEIAKN</sequence>
<dbReference type="GO" id="GO:0005840">
    <property type="term" value="C:ribosome"/>
    <property type="evidence" value="ECO:0007669"/>
    <property type="project" value="TreeGrafter"/>
</dbReference>
<evidence type="ECO:0000256" key="5">
    <source>
        <dbReference type="ARBA" id="ARBA00022806"/>
    </source>
</evidence>
<dbReference type="InterPro" id="IPR014014">
    <property type="entry name" value="RNA_helicase_DEAD_Q_motif"/>
</dbReference>
<dbReference type="CDD" id="cd12252">
    <property type="entry name" value="RRM_DbpA"/>
    <property type="match status" value="1"/>
</dbReference>
<reference evidence="17" key="1">
    <citation type="submission" date="2016-10" db="EMBL/GenBank/DDBJ databases">
        <authorList>
            <person name="Varghese N."/>
            <person name="Submissions S."/>
        </authorList>
    </citation>
    <scope>NUCLEOTIDE SEQUENCE [LARGE SCALE GENOMIC DNA]</scope>
    <source>
        <strain>GEY</strain>
        <strain evidence="17">DSM 9560</strain>
    </source>
</reference>
<dbReference type="OrthoDB" id="974172at2"/>
<evidence type="ECO:0000259" key="15">
    <source>
        <dbReference type="PROSITE" id="PS51195"/>
    </source>
</evidence>
<evidence type="ECO:0000256" key="10">
    <source>
        <dbReference type="ARBA" id="ARBA00074363"/>
    </source>
</evidence>
<comment type="similarity">
    <text evidence="8 12">Belongs to the DEAD box helicase family.</text>
</comment>
<keyword evidence="17" id="KW-1185">Reference proteome</keyword>
<dbReference type="GO" id="GO:0003724">
    <property type="term" value="F:RNA helicase activity"/>
    <property type="evidence" value="ECO:0007669"/>
    <property type="project" value="UniProtKB-EC"/>
</dbReference>
<dbReference type="GO" id="GO:0042255">
    <property type="term" value="P:ribosome assembly"/>
    <property type="evidence" value="ECO:0007669"/>
    <property type="project" value="UniProtKB-ARBA"/>
</dbReference>
<keyword evidence="5 12" id="KW-0347">Helicase</keyword>
<feature type="domain" description="Helicase ATP-binding" evidence="13">
    <location>
        <begin position="35"/>
        <end position="206"/>
    </location>
</feature>
<keyword evidence="6 12" id="KW-0067">ATP-binding</keyword>
<dbReference type="EMBL" id="FONY01000011">
    <property type="protein sequence ID" value="SFE96285.1"/>
    <property type="molecule type" value="Genomic_DNA"/>
</dbReference>
<feature type="short sequence motif" description="Q motif" evidence="11">
    <location>
        <begin position="4"/>
        <end position="32"/>
    </location>
</feature>
<dbReference type="PROSITE" id="PS00039">
    <property type="entry name" value="DEAD_ATP_HELICASE"/>
    <property type="match status" value="1"/>
</dbReference>
<dbReference type="STRING" id="1003.SAMN04488541_101137"/>
<dbReference type="InterPro" id="IPR044742">
    <property type="entry name" value="DEAD/DEAH_RhlB"/>
</dbReference>
<dbReference type="PROSITE" id="PS51192">
    <property type="entry name" value="HELICASE_ATP_BIND_1"/>
    <property type="match status" value="1"/>
</dbReference>
<dbReference type="RefSeq" id="WP_091542778.1">
    <property type="nucleotide sequence ID" value="NZ_FONY01000011.1"/>
</dbReference>
<dbReference type="SMART" id="SM00490">
    <property type="entry name" value="HELICc"/>
    <property type="match status" value="1"/>
</dbReference>
<name>A0A1I2ETX4_9BACT</name>
<evidence type="ECO:0000313" key="17">
    <source>
        <dbReference type="Proteomes" id="UP000199513"/>
    </source>
</evidence>
<dbReference type="PANTHER" id="PTHR47963:SF8">
    <property type="entry name" value="ATP-DEPENDENT RNA HELICASE DEAD"/>
    <property type="match status" value="1"/>
</dbReference>
<dbReference type="GO" id="GO:0009409">
    <property type="term" value="P:response to cold"/>
    <property type="evidence" value="ECO:0007669"/>
    <property type="project" value="TreeGrafter"/>
</dbReference>
<dbReference type="Proteomes" id="UP000199513">
    <property type="component" value="Unassembled WGS sequence"/>
</dbReference>
<dbReference type="Pfam" id="PF25399">
    <property type="entry name" value="DeaD_dimer"/>
    <property type="match status" value="1"/>
</dbReference>
<evidence type="ECO:0000259" key="14">
    <source>
        <dbReference type="PROSITE" id="PS51194"/>
    </source>
</evidence>
<evidence type="ECO:0000256" key="9">
    <source>
        <dbReference type="ARBA" id="ARBA00047984"/>
    </source>
</evidence>
<dbReference type="InterPro" id="IPR012677">
    <property type="entry name" value="Nucleotide-bd_a/b_plait_sf"/>
</dbReference>
<evidence type="ECO:0000313" key="16">
    <source>
        <dbReference type="EMBL" id="SFE96285.1"/>
    </source>
</evidence>
<dbReference type="Pfam" id="PF00271">
    <property type="entry name" value="Helicase_C"/>
    <property type="match status" value="1"/>
</dbReference>
<evidence type="ECO:0000256" key="1">
    <source>
        <dbReference type="ARBA" id="ARBA00012552"/>
    </source>
</evidence>
<dbReference type="AlphaFoldDB" id="A0A1I2ETX4"/>
<dbReference type="Pfam" id="PF00270">
    <property type="entry name" value="DEAD"/>
    <property type="match status" value="1"/>
</dbReference>